<dbReference type="GO" id="GO:0043565">
    <property type="term" value="F:sequence-specific DNA binding"/>
    <property type="evidence" value="ECO:0007669"/>
    <property type="project" value="TreeGrafter"/>
</dbReference>
<keyword evidence="4" id="KW-0804">Transcription</keyword>
<name>A0A2K9LK66_9GAMM</name>
<organism evidence="6 7">
    <name type="scientific">Ketobacter alkanivorans</name>
    <dbReference type="NCBI Taxonomy" id="1917421"/>
    <lineage>
        <taxon>Bacteria</taxon>
        <taxon>Pseudomonadati</taxon>
        <taxon>Pseudomonadota</taxon>
        <taxon>Gammaproteobacteria</taxon>
        <taxon>Pseudomonadales</taxon>
        <taxon>Ketobacteraceae</taxon>
        <taxon>Ketobacter</taxon>
    </lineage>
</organism>
<dbReference type="PANTHER" id="PTHR30537">
    <property type="entry name" value="HTH-TYPE TRANSCRIPTIONAL REGULATOR"/>
    <property type="match status" value="1"/>
</dbReference>
<dbReference type="OrthoDB" id="6787458at2"/>
<evidence type="ECO:0000256" key="4">
    <source>
        <dbReference type="ARBA" id="ARBA00023163"/>
    </source>
</evidence>
<dbReference type="Gene3D" id="3.40.190.10">
    <property type="entry name" value="Periplasmic binding protein-like II"/>
    <property type="match status" value="2"/>
</dbReference>
<evidence type="ECO:0000313" key="7">
    <source>
        <dbReference type="Proteomes" id="UP000235116"/>
    </source>
</evidence>
<evidence type="ECO:0000313" key="6">
    <source>
        <dbReference type="EMBL" id="AUM11895.1"/>
    </source>
</evidence>
<evidence type="ECO:0000259" key="5">
    <source>
        <dbReference type="PROSITE" id="PS50931"/>
    </source>
</evidence>
<protein>
    <recommendedName>
        <fullName evidence="5">HTH lysR-type domain-containing protein</fullName>
    </recommendedName>
</protein>
<dbReference type="FunFam" id="1.10.10.10:FF:000038">
    <property type="entry name" value="Glycine cleavage system transcriptional activator"/>
    <property type="match status" value="1"/>
</dbReference>
<dbReference type="Pfam" id="PF00126">
    <property type="entry name" value="HTH_1"/>
    <property type="match status" value="1"/>
</dbReference>
<evidence type="ECO:0000256" key="2">
    <source>
        <dbReference type="ARBA" id="ARBA00023015"/>
    </source>
</evidence>
<dbReference type="InterPro" id="IPR058163">
    <property type="entry name" value="LysR-type_TF_proteobact-type"/>
</dbReference>
<dbReference type="SUPFAM" id="SSF53850">
    <property type="entry name" value="Periplasmic binding protein-like II"/>
    <property type="match status" value="1"/>
</dbReference>
<dbReference type="KEGG" id="kak:Kalk_05410"/>
<evidence type="ECO:0000256" key="3">
    <source>
        <dbReference type="ARBA" id="ARBA00023125"/>
    </source>
</evidence>
<dbReference type="Proteomes" id="UP000235116">
    <property type="component" value="Chromosome"/>
</dbReference>
<dbReference type="SUPFAM" id="SSF46785">
    <property type="entry name" value="Winged helix' DNA-binding domain"/>
    <property type="match status" value="1"/>
</dbReference>
<dbReference type="InterPro" id="IPR000847">
    <property type="entry name" value="LysR_HTH_N"/>
</dbReference>
<dbReference type="RefSeq" id="WP_101893233.1">
    <property type="nucleotide sequence ID" value="NZ_CP022684.1"/>
</dbReference>
<keyword evidence="3" id="KW-0238">DNA-binding</keyword>
<keyword evidence="2" id="KW-0805">Transcription regulation</keyword>
<dbReference type="PRINTS" id="PR00039">
    <property type="entry name" value="HTHLYSR"/>
</dbReference>
<reference evidence="7" key="1">
    <citation type="submission" date="2017-08" db="EMBL/GenBank/DDBJ databases">
        <title>Direct submision.</title>
        <authorList>
            <person name="Kim S.-J."/>
            <person name="Rhee S.-K."/>
        </authorList>
    </citation>
    <scope>NUCLEOTIDE SEQUENCE [LARGE SCALE GENOMIC DNA]</scope>
    <source>
        <strain evidence="7">GI5</strain>
    </source>
</reference>
<feature type="domain" description="HTH lysR-type" evidence="5">
    <location>
        <begin position="6"/>
        <end position="63"/>
    </location>
</feature>
<dbReference type="EMBL" id="CP022684">
    <property type="protein sequence ID" value="AUM11895.1"/>
    <property type="molecule type" value="Genomic_DNA"/>
</dbReference>
<dbReference type="Pfam" id="PF03466">
    <property type="entry name" value="LysR_substrate"/>
    <property type="match status" value="1"/>
</dbReference>
<dbReference type="CDD" id="cd08432">
    <property type="entry name" value="PBP2_GcdR_TrpI_HvrB_AmpR_like"/>
    <property type="match status" value="1"/>
</dbReference>
<dbReference type="GO" id="GO:0009891">
    <property type="term" value="P:positive regulation of biosynthetic process"/>
    <property type="evidence" value="ECO:0007669"/>
    <property type="project" value="UniProtKB-ARBA"/>
</dbReference>
<proteinExistence type="inferred from homology"/>
<dbReference type="GO" id="GO:0003700">
    <property type="term" value="F:DNA-binding transcription factor activity"/>
    <property type="evidence" value="ECO:0007669"/>
    <property type="project" value="InterPro"/>
</dbReference>
<dbReference type="PROSITE" id="PS50931">
    <property type="entry name" value="HTH_LYSR"/>
    <property type="match status" value="1"/>
</dbReference>
<sequence length="320" mass="36415">MAYKGPSLQALRVFQVAARHLSFKLAASELNVTPSAVSHQIKALEEQLQFNLFRRLNRALSLTPAGLELLDAVDQHLSQLERATNDVIRRHGAPSIRAHILPFMATEIVIPKLYHFQQAHPEVELRIETSYSASEQFTLSGCDIGVRFGDGNWPGLIAEKLMEIRVTPVCSPEFQRQHQLQTLADIRGKTLINLPMEPDPWQRLAEEVGMAPLPPHPELTLDNYLSNLTAAEQNLGLALGLLPMAFPWLQKNRLIAPFDIHFQIDQSYWVVYRPQDADRPEIQIFKHWLLGLFEQLQRQSDEFYSFEAQKVSFVSQPHSG</sequence>
<dbReference type="InterPro" id="IPR036390">
    <property type="entry name" value="WH_DNA-bd_sf"/>
</dbReference>
<keyword evidence="7" id="KW-1185">Reference proteome</keyword>
<accession>A0A2K9LK66</accession>
<dbReference type="Gene3D" id="1.10.10.10">
    <property type="entry name" value="Winged helix-like DNA-binding domain superfamily/Winged helix DNA-binding domain"/>
    <property type="match status" value="1"/>
</dbReference>
<gene>
    <name evidence="6" type="ORF">Kalk_05410</name>
</gene>
<dbReference type="PANTHER" id="PTHR30537:SF74">
    <property type="entry name" value="HTH-TYPE TRANSCRIPTIONAL REGULATOR TRPI"/>
    <property type="match status" value="1"/>
</dbReference>
<dbReference type="AlphaFoldDB" id="A0A2K9LK66"/>
<dbReference type="InterPro" id="IPR005119">
    <property type="entry name" value="LysR_subst-bd"/>
</dbReference>
<dbReference type="GO" id="GO:0006351">
    <property type="term" value="P:DNA-templated transcription"/>
    <property type="evidence" value="ECO:0007669"/>
    <property type="project" value="TreeGrafter"/>
</dbReference>
<comment type="similarity">
    <text evidence="1">Belongs to the LysR transcriptional regulatory family.</text>
</comment>
<evidence type="ECO:0000256" key="1">
    <source>
        <dbReference type="ARBA" id="ARBA00009437"/>
    </source>
</evidence>
<dbReference type="InterPro" id="IPR036388">
    <property type="entry name" value="WH-like_DNA-bd_sf"/>
</dbReference>